<evidence type="ECO:0000256" key="1">
    <source>
        <dbReference type="SAM" id="Phobius"/>
    </source>
</evidence>
<feature type="transmembrane region" description="Helical" evidence="1">
    <location>
        <begin position="186"/>
        <end position="204"/>
    </location>
</feature>
<sequence length="422" mass="48203">MSEQILSAVHGVTTMLFGIYCSAFFLGIKPIRKNILTMFLLFLGQGLLYVIDLALFGETLANMSYPLIVHFPLVLFLSVHYKYPLISSAVSVFSAYLCCQISNWTGLFALAITGLQWCYYSVRILTTTLTFVLLYRYVFRSTKTIFTKNARELSIIGFLPFVYYVFDYASTKFSTLLYSGNKAVVEFMGFAFCIAYLVFLIIYFQEYENKQEITQYSNLREMQLQSMQNEIEQVKISSQRLAILRHDMRHHLSIILTQLQNGHPDKAQEYIHEINSAYDDTIIAAYSGNEMLNSVLSIYHSRFTDRGLSLICNVSTGKELPCSDLSLCTILSNALENSMHALEQLESPSKWARLTLSQKKNHILFQLENPVEKIPAFVDGVPVSTRNGHGIGVRSIIYYVEQLHGQCHFSIVDHCFVLRIII</sequence>
<dbReference type="InterPro" id="IPR032834">
    <property type="entry name" value="NatK-like_C"/>
</dbReference>
<feature type="transmembrane region" description="Helical" evidence="1">
    <location>
        <begin position="150"/>
        <end position="166"/>
    </location>
</feature>
<feature type="transmembrane region" description="Helical" evidence="1">
    <location>
        <begin position="63"/>
        <end position="81"/>
    </location>
</feature>
<dbReference type="Proteomes" id="UP000095447">
    <property type="component" value="Unassembled WGS sequence"/>
</dbReference>
<dbReference type="EMBL" id="CYZP01000005">
    <property type="protein sequence ID" value="CUN68808.1"/>
    <property type="molecule type" value="Genomic_DNA"/>
</dbReference>
<organism evidence="3 7">
    <name type="scientific">Blautia obeum</name>
    <dbReference type="NCBI Taxonomy" id="40520"/>
    <lineage>
        <taxon>Bacteria</taxon>
        <taxon>Bacillati</taxon>
        <taxon>Bacillota</taxon>
        <taxon>Clostridia</taxon>
        <taxon>Lachnospirales</taxon>
        <taxon>Lachnospiraceae</taxon>
        <taxon>Blautia</taxon>
    </lineage>
</organism>
<evidence type="ECO:0000259" key="2">
    <source>
        <dbReference type="Pfam" id="PF14501"/>
    </source>
</evidence>
<feature type="transmembrane region" description="Helical" evidence="1">
    <location>
        <begin position="93"/>
        <end position="113"/>
    </location>
</feature>
<keyword evidence="1" id="KW-0472">Membrane</keyword>
<feature type="transmembrane region" description="Helical" evidence="1">
    <location>
        <begin position="6"/>
        <end position="28"/>
    </location>
</feature>
<dbReference type="Proteomes" id="UP000095762">
    <property type="component" value="Unassembled WGS sequence"/>
</dbReference>
<keyword evidence="1" id="KW-1133">Transmembrane helix</keyword>
<name>A0A173Z174_9FIRM</name>
<dbReference type="AlphaFoldDB" id="A0A173Z174"/>
<reference evidence="6 7" key="1">
    <citation type="submission" date="2015-09" db="EMBL/GenBank/DDBJ databases">
        <authorList>
            <consortium name="Pathogen Informatics"/>
        </authorList>
    </citation>
    <scope>NUCLEOTIDE SEQUENCE [LARGE SCALE GENOMIC DNA]</scope>
    <source>
        <strain evidence="4 6">2789STDY5608838</strain>
        <strain evidence="3 7">2789STDY5834861</strain>
        <strain evidence="5 8">2789STDY5834957</strain>
    </source>
</reference>
<gene>
    <name evidence="4" type="ORF">ERS852395_01774</name>
    <name evidence="3" type="ORF">ERS852476_00808</name>
    <name evidence="5" type="ORF">ERS852569_02269</name>
</gene>
<feature type="domain" description="Sensor histidine kinase NatK-like C-terminal" evidence="2">
    <location>
        <begin position="326"/>
        <end position="422"/>
    </location>
</feature>
<feature type="transmembrane region" description="Helical" evidence="1">
    <location>
        <begin position="35"/>
        <end position="57"/>
    </location>
</feature>
<dbReference type="Proteomes" id="UP000095645">
    <property type="component" value="Unassembled WGS sequence"/>
</dbReference>
<feature type="transmembrane region" description="Helical" evidence="1">
    <location>
        <begin position="119"/>
        <end position="138"/>
    </location>
</feature>
<evidence type="ECO:0000313" key="6">
    <source>
        <dbReference type="Proteomes" id="UP000095447"/>
    </source>
</evidence>
<evidence type="ECO:0000313" key="3">
    <source>
        <dbReference type="EMBL" id="CUN68808.1"/>
    </source>
</evidence>
<dbReference type="Pfam" id="PF14501">
    <property type="entry name" value="HATPase_c_5"/>
    <property type="match status" value="1"/>
</dbReference>
<keyword evidence="1" id="KW-0812">Transmembrane</keyword>
<evidence type="ECO:0000313" key="4">
    <source>
        <dbReference type="EMBL" id="CUN95313.1"/>
    </source>
</evidence>
<dbReference type="EMBL" id="CZBP01000017">
    <property type="protein sequence ID" value="CUQ17082.1"/>
    <property type="molecule type" value="Genomic_DNA"/>
</dbReference>
<dbReference type="EMBL" id="CYZA01000008">
    <property type="protein sequence ID" value="CUN95313.1"/>
    <property type="molecule type" value="Genomic_DNA"/>
</dbReference>
<evidence type="ECO:0000313" key="8">
    <source>
        <dbReference type="Proteomes" id="UP000095762"/>
    </source>
</evidence>
<protein>
    <submittedName>
        <fullName evidence="3">Predicted signal transduction protein with a C-terminal ATPase domain</fullName>
    </submittedName>
</protein>
<accession>A0A173Z174</accession>
<dbReference type="Gene3D" id="3.30.565.10">
    <property type="entry name" value="Histidine kinase-like ATPase, C-terminal domain"/>
    <property type="match status" value="1"/>
</dbReference>
<evidence type="ECO:0000313" key="7">
    <source>
        <dbReference type="Proteomes" id="UP000095645"/>
    </source>
</evidence>
<dbReference type="RefSeq" id="WP_008704836.1">
    <property type="nucleotide sequence ID" value="NZ_CYZA01000008.1"/>
</dbReference>
<dbReference type="InterPro" id="IPR036890">
    <property type="entry name" value="HATPase_C_sf"/>
</dbReference>
<evidence type="ECO:0000313" key="5">
    <source>
        <dbReference type="EMBL" id="CUQ17082.1"/>
    </source>
</evidence>
<proteinExistence type="predicted"/>
<dbReference type="SUPFAM" id="SSF55874">
    <property type="entry name" value="ATPase domain of HSP90 chaperone/DNA topoisomerase II/histidine kinase"/>
    <property type="match status" value="1"/>
</dbReference>